<dbReference type="InterPro" id="IPR002569">
    <property type="entry name" value="Met_Sox_Rdtase_MsrA_dom"/>
</dbReference>
<evidence type="ECO:0000256" key="4">
    <source>
        <dbReference type="HAMAP-Rule" id="MF_01401"/>
    </source>
</evidence>
<dbReference type="GO" id="GO:0033744">
    <property type="term" value="F:L-methionine:thioredoxin-disulfide S-oxidoreductase activity"/>
    <property type="evidence" value="ECO:0007669"/>
    <property type="project" value="RHEA"/>
</dbReference>
<evidence type="ECO:0000313" key="7">
    <source>
        <dbReference type="EMBL" id="ERJ17774.1"/>
    </source>
</evidence>
<dbReference type="PANTHER" id="PTHR43774:SF1">
    <property type="entry name" value="PEPTIDE METHIONINE SULFOXIDE REDUCTASE MSRA 2"/>
    <property type="match status" value="1"/>
</dbReference>
<feature type="chain" id="PRO_5004626748" description="Peptide methionine sulfoxide reductase MsrA" evidence="5">
    <location>
        <begin position="40"/>
        <end position="235"/>
    </location>
</feature>
<accession>U2FNK8</accession>
<proteinExistence type="inferred from homology"/>
<gene>
    <name evidence="4 7" type="primary">msrA</name>
    <name evidence="7" type="ORF">SSPSH_003361</name>
</gene>
<evidence type="ECO:0000256" key="1">
    <source>
        <dbReference type="ARBA" id="ARBA00023002"/>
    </source>
</evidence>
<sequence length="235" mass="26051">MVPRRKLTNAMFTELPMRRPLFAVLLLAAVFFMSASVGAAERPAPDAPFEPDVGADEGVAIFAGGCFWCMEQAFDEVDGVVSTTSGYTGGHLADPSYRDVTAETSGHAEALKVVYKTDEVDYDHLLDTFWYNIDPTDAGGQFCDRGDSYRSEIFYVNDAQKQAAEASKTALQNDPDAPSPIVTKIVAAKTFYPAEDYHQNYYQKNSLRYKFYKNSCRRTATLEKRWGEKAGGPDS</sequence>
<dbReference type="EMBL" id="AFNV02000028">
    <property type="protein sequence ID" value="ERJ17774.1"/>
    <property type="molecule type" value="Genomic_DNA"/>
</dbReference>
<comment type="caution">
    <text evidence="7">The sequence shown here is derived from an EMBL/GenBank/DDBJ whole genome shotgun (WGS) entry which is preliminary data.</text>
</comment>
<protein>
    <recommendedName>
        <fullName evidence="4">Peptide methionine sulfoxide reductase MsrA</fullName>
        <shortName evidence="4">Protein-methionine-S-oxide reductase</shortName>
        <ecNumber evidence="4">1.8.4.11</ecNumber>
    </recommendedName>
    <alternativeName>
        <fullName evidence="4">Peptide-methionine (S)-S-oxide reductase</fullName>
        <shortName evidence="4">Peptide Met(O) reductase</shortName>
    </alternativeName>
</protein>
<dbReference type="GO" id="GO:0008113">
    <property type="term" value="F:peptide-methionine (S)-S-oxide reductase activity"/>
    <property type="evidence" value="ECO:0007669"/>
    <property type="project" value="UniProtKB-UniRule"/>
</dbReference>
<feature type="signal peptide" evidence="5">
    <location>
        <begin position="1"/>
        <end position="39"/>
    </location>
</feature>
<comment type="function">
    <text evidence="4">Has an important function as a repair enzyme for proteins that have been inactivated by oxidation. Catalyzes the reversible oxidation-reduction of methionine sulfoxide in proteins to methionine.</text>
</comment>
<evidence type="ECO:0000259" key="6">
    <source>
        <dbReference type="Pfam" id="PF01625"/>
    </source>
</evidence>
<dbReference type="eggNOG" id="COG0225">
    <property type="taxonomic scope" value="Bacteria"/>
</dbReference>
<dbReference type="STRING" id="1033802.SSPSH_003361"/>
<keyword evidence="1 4" id="KW-0560">Oxidoreductase</keyword>
<organism evidence="7 8">
    <name type="scientific">Salinisphaera shabanensis E1L3A</name>
    <dbReference type="NCBI Taxonomy" id="1033802"/>
    <lineage>
        <taxon>Bacteria</taxon>
        <taxon>Pseudomonadati</taxon>
        <taxon>Pseudomonadota</taxon>
        <taxon>Gammaproteobacteria</taxon>
        <taxon>Salinisphaerales</taxon>
        <taxon>Salinisphaeraceae</taxon>
        <taxon>Salinisphaera</taxon>
    </lineage>
</organism>
<dbReference type="Proteomes" id="UP000006242">
    <property type="component" value="Unassembled WGS sequence"/>
</dbReference>
<comment type="similarity">
    <text evidence="4">Belongs to the MsrA Met sulfoxide reductase family.</text>
</comment>
<reference evidence="7 8" key="1">
    <citation type="journal article" date="2011" name="J. Bacteriol.">
        <title>Genome sequence of Salinisphaera shabanensis, a gammaproteobacterium from the harsh, variable environment of the brine-seawater interface of the Shaban Deep in the Red Sea.</title>
        <authorList>
            <person name="Antunes A."/>
            <person name="Alam I."/>
            <person name="Bajic V.B."/>
            <person name="Stingl U."/>
        </authorList>
    </citation>
    <scope>NUCLEOTIDE SEQUENCE [LARGE SCALE GENOMIC DNA]</scope>
    <source>
        <strain evidence="7 8">E1L3A</strain>
    </source>
</reference>
<reference evidence="7 8" key="2">
    <citation type="journal article" date="2013" name="PLoS ONE">
        <title>INDIGO - INtegrated Data Warehouse of MIcrobial GenOmes with Examples from the Red Sea Extremophiles.</title>
        <authorList>
            <person name="Alam I."/>
            <person name="Antunes A."/>
            <person name="Kamau A.A."/>
            <person name="Ba Alawi W."/>
            <person name="Kalkatawi M."/>
            <person name="Stingl U."/>
            <person name="Bajic V.B."/>
        </authorList>
    </citation>
    <scope>NUCLEOTIDE SEQUENCE [LARGE SCALE GENOMIC DNA]</scope>
    <source>
        <strain evidence="7 8">E1L3A</strain>
    </source>
</reference>
<dbReference type="SUPFAM" id="SSF55068">
    <property type="entry name" value="Peptide methionine sulfoxide reductase"/>
    <property type="match status" value="1"/>
</dbReference>
<dbReference type="PANTHER" id="PTHR43774">
    <property type="entry name" value="PEPTIDE METHIONINE SULFOXIDE REDUCTASE"/>
    <property type="match status" value="1"/>
</dbReference>
<comment type="catalytic activity">
    <reaction evidence="2 4">
        <text>L-methionyl-[protein] + [thioredoxin]-disulfide + H2O = L-methionyl-(S)-S-oxide-[protein] + [thioredoxin]-dithiol</text>
        <dbReference type="Rhea" id="RHEA:14217"/>
        <dbReference type="Rhea" id="RHEA-COMP:10698"/>
        <dbReference type="Rhea" id="RHEA-COMP:10700"/>
        <dbReference type="Rhea" id="RHEA-COMP:12313"/>
        <dbReference type="Rhea" id="RHEA-COMP:12315"/>
        <dbReference type="ChEBI" id="CHEBI:15377"/>
        <dbReference type="ChEBI" id="CHEBI:16044"/>
        <dbReference type="ChEBI" id="CHEBI:29950"/>
        <dbReference type="ChEBI" id="CHEBI:44120"/>
        <dbReference type="ChEBI" id="CHEBI:50058"/>
        <dbReference type="EC" id="1.8.4.11"/>
    </reaction>
</comment>
<keyword evidence="8" id="KW-1185">Reference proteome</keyword>
<comment type="catalytic activity">
    <reaction evidence="3 4">
        <text>[thioredoxin]-disulfide + L-methionine + H2O = L-methionine (S)-S-oxide + [thioredoxin]-dithiol</text>
        <dbReference type="Rhea" id="RHEA:19993"/>
        <dbReference type="Rhea" id="RHEA-COMP:10698"/>
        <dbReference type="Rhea" id="RHEA-COMP:10700"/>
        <dbReference type="ChEBI" id="CHEBI:15377"/>
        <dbReference type="ChEBI" id="CHEBI:29950"/>
        <dbReference type="ChEBI" id="CHEBI:50058"/>
        <dbReference type="ChEBI" id="CHEBI:57844"/>
        <dbReference type="ChEBI" id="CHEBI:58772"/>
        <dbReference type="EC" id="1.8.4.11"/>
    </reaction>
</comment>
<dbReference type="AlphaFoldDB" id="U2FNK8"/>
<feature type="domain" description="Peptide methionine sulphoxide reductase MsrA" evidence="6">
    <location>
        <begin position="60"/>
        <end position="210"/>
    </location>
</feature>
<evidence type="ECO:0000256" key="3">
    <source>
        <dbReference type="ARBA" id="ARBA00048782"/>
    </source>
</evidence>
<dbReference type="Gene3D" id="3.30.1060.10">
    <property type="entry name" value="Peptide methionine sulphoxide reductase MsrA"/>
    <property type="match status" value="1"/>
</dbReference>
<dbReference type="EC" id="1.8.4.11" evidence="4"/>
<evidence type="ECO:0000256" key="5">
    <source>
        <dbReference type="SAM" id="SignalP"/>
    </source>
</evidence>
<dbReference type="InterPro" id="IPR036509">
    <property type="entry name" value="Met_Sox_Rdtase_MsrA_sf"/>
</dbReference>
<name>U2FNK8_9GAMM</name>
<keyword evidence="5" id="KW-0732">Signal</keyword>
<dbReference type="Pfam" id="PF01625">
    <property type="entry name" value="PMSR"/>
    <property type="match status" value="1"/>
</dbReference>
<dbReference type="HAMAP" id="MF_01401">
    <property type="entry name" value="MsrA"/>
    <property type="match status" value="1"/>
</dbReference>
<dbReference type="NCBIfam" id="TIGR00401">
    <property type="entry name" value="msrA"/>
    <property type="match status" value="1"/>
</dbReference>
<evidence type="ECO:0000313" key="8">
    <source>
        <dbReference type="Proteomes" id="UP000006242"/>
    </source>
</evidence>
<evidence type="ECO:0000256" key="2">
    <source>
        <dbReference type="ARBA" id="ARBA00047806"/>
    </source>
</evidence>
<feature type="active site" evidence="4">
    <location>
        <position position="66"/>
    </location>
</feature>